<dbReference type="Gene3D" id="3.30.565.10">
    <property type="entry name" value="Histidine kinase-like ATPase, C-terminal domain"/>
    <property type="match status" value="1"/>
</dbReference>
<dbReference type="GO" id="GO:0046983">
    <property type="term" value="F:protein dimerization activity"/>
    <property type="evidence" value="ECO:0007669"/>
    <property type="project" value="InterPro"/>
</dbReference>
<evidence type="ECO:0000256" key="3">
    <source>
        <dbReference type="ARBA" id="ARBA00022553"/>
    </source>
</evidence>
<keyword evidence="7" id="KW-0067">ATP-binding</keyword>
<feature type="transmembrane region" description="Helical" evidence="10">
    <location>
        <begin position="165"/>
        <end position="184"/>
    </location>
</feature>
<keyword evidence="10" id="KW-0472">Membrane</keyword>
<dbReference type="EC" id="2.7.13.3" evidence="2"/>
<evidence type="ECO:0000256" key="2">
    <source>
        <dbReference type="ARBA" id="ARBA00012438"/>
    </source>
</evidence>
<keyword evidence="10" id="KW-1133">Transmembrane helix</keyword>
<dbReference type="OrthoDB" id="144293at2"/>
<organism evidence="12 13">
    <name type="scientific">Georgenia thermotolerans</name>
    <dbReference type="NCBI Taxonomy" id="527326"/>
    <lineage>
        <taxon>Bacteria</taxon>
        <taxon>Bacillati</taxon>
        <taxon>Actinomycetota</taxon>
        <taxon>Actinomycetes</taxon>
        <taxon>Micrococcales</taxon>
        <taxon>Bogoriellaceae</taxon>
        <taxon>Georgenia</taxon>
    </lineage>
</organism>
<dbReference type="PANTHER" id="PTHR24421">
    <property type="entry name" value="NITRATE/NITRITE SENSOR PROTEIN NARX-RELATED"/>
    <property type="match status" value="1"/>
</dbReference>
<keyword evidence="6" id="KW-0418">Kinase</keyword>
<dbReference type="InterPro" id="IPR050482">
    <property type="entry name" value="Sensor_HK_TwoCompSys"/>
</dbReference>
<comment type="catalytic activity">
    <reaction evidence="1">
        <text>ATP + protein L-histidine = ADP + protein N-phospho-L-histidine.</text>
        <dbReference type="EC" id="2.7.13.3"/>
    </reaction>
</comment>
<keyword evidence="10" id="KW-0812">Transmembrane</keyword>
<feature type="region of interest" description="Disordered" evidence="9">
    <location>
        <begin position="64"/>
        <end position="102"/>
    </location>
</feature>
<proteinExistence type="predicted"/>
<evidence type="ECO:0000256" key="1">
    <source>
        <dbReference type="ARBA" id="ARBA00000085"/>
    </source>
</evidence>
<keyword evidence="3" id="KW-0597">Phosphoprotein</keyword>
<evidence type="ECO:0000313" key="12">
    <source>
        <dbReference type="EMBL" id="KAE8763333.1"/>
    </source>
</evidence>
<feature type="transmembrane region" description="Helical" evidence="10">
    <location>
        <begin position="196"/>
        <end position="216"/>
    </location>
</feature>
<reference evidence="12 13" key="1">
    <citation type="submission" date="2019-10" db="EMBL/GenBank/DDBJ databases">
        <title>Georgenia wutianyii sp. nov. and Georgenia yuyongxinii sp. nov. isolated from plateau pika (Ochotona curzoniae) in the Qinghai-Tibet plateau of China.</title>
        <authorList>
            <person name="Tian Z."/>
        </authorList>
    </citation>
    <scope>NUCLEOTIDE SEQUENCE [LARGE SCALE GENOMIC DNA]</scope>
    <source>
        <strain evidence="12 13">DSM 21501</strain>
    </source>
</reference>
<dbReference type="SUPFAM" id="SSF55874">
    <property type="entry name" value="ATPase domain of HSP90 chaperone/DNA topoisomerase II/histidine kinase"/>
    <property type="match status" value="1"/>
</dbReference>
<evidence type="ECO:0000259" key="11">
    <source>
        <dbReference type="Pfam" id="PF07730"/>
    </source>
</evidence>
<feature type="transmembrane region" description="Helical" evidence="10">
    <location>
        <begin position="40"/>
        <end position="60"/>
    </location>
</feature>
<dbReference type="Proteomes" id="UP000451860">
    <property type="component" value="Unassembled WGS sequence"/>
</dbReference>
<feature type="region of interest" description="Disordered" evidence="9">
    <location>
        <begin position="1"/>
        <end position="31"/>
    </location>
</feature>
<keyword evidence="5" id="KW-0547">Nucleotide-binding</keyword>
<accession>A0A7J5UN35</accession>
<gene>
    <name evidence="12" type="ORF">GB883_14730</name>
</gene>
<dbReference type="Pfam" id="PF07730">
    <property type="entry name" value="HisKA_3"/>
    <property type="match status" value="1"/>
</dbReference>
<evidence type="ECO:0000256" key="10">
    <source>
        <dbReference type="SAM" id="Phobius"/>
    </source>
</evidence>
<dbReference type="InterPro" id="IPR011712">
    <property type="entry name" value="Sig_transdc_His_kin_sub3_dim/P"/>
</dbReference>
<evidence type="ECO:0000256" key="4">
    <source>
        <dbReference type="ARBA" id="ARBA00022679"/>
    </source>
</evidence>
<dbReference type="InterPro" id="IPR036890">
    <property type="entry name" value="HATPase_C_sf"/>
</dbReference>
<keyword evidence="13" id="KW-1185">Reference proteome</keyword>
<evidence type="ECO:0000256" key="9">
    <source>
        <dbReference type="SAM" id="MobiDB-lite"/>
    </source>
</evidence>
<dbReference type="GO" id="GO:0016020">
    <property type="term" value="C:membrane"/>
    <property type="evidence" value="ECO:0007669"/>
    <property type="project" value="InterPro"/>
</dbReference>
<dbReference type="CDD" id="cd16917">
    <property type="entry name" value="HATPase_UhpB-NarQ-NarX-like"/>
    <property type="match status" value="1"/>
</dbReference>
<evidence type="ECO:0000313" key="13">
    <source>
        <dbReference type="Proteomes" id="UP000451860"/>
    </source>
</evidence>
<dbReference type="EMBL" id="WHJE01000079">
    <property type="protein sequence ID" value="KAE8763333.1"/>
    <property type="molecule type" value="Genomic_DNA"/>
</dbReference>
<evidence type="ECO:0000256" key="8">
    <source>
        <dbReference type="ARBA" id="ARBA00023012"/>
    </source>
</evidence>
<feature type="transmembrane region" description="Helical" evidence="10">
    <location>
        <begin position="228"/>
        <end position="247"/>
    </location>
</feature>
<feature type="compositionally biased region" description="Low complexity" evidence="9">
    <location>
        <begin position="20"/>
        <end position="31"/>
    </location>
</feature>
<sequence length="521" mass="55436">MSSQGPTQTDSSGAMRVKKATPASPSAPCTPATTRAMVSAVFRVVVVEVVVAVVMVLLSWGSPSGPGDAGSSGRDARTARTPPASRRGLDVGSAPGLRTWGSGKPYPRDVRIHDGLSSGARRADVVLPSGVRRSDVVLTAGFLLVGLAQMIWFRPVSSLWWPDSSWFGVVLAVVSVLPLAWRRARPVGAAVVGSSLWWVPTDGFLLLGYACAVLLFFSVGRRCPDGRLGALACGWAMLSGACGFVTIEQAENRLVDLLFDFDVQQMAVELRIPDGEVVFGIVGFWLLVLGSYGVGRLLAAQDREAQERIATERETARRDAVEEERARIVRELHDVVGHEVTLMSIQSEAAAQALELAPERAAVPVAAVRETAHRASRELRAILDLLGDGELAVAPDERGLAELVDRAGRLGIANRLVVTGEPWTDTPRHWLAVNRIVQEGLTNAGKHAAGERVDVTVDWSDAGVRVRVVNPAAAAARPGSGHGLPGMAERARLLGGTLDAGQVDGRFEVDAWLPAPAEAER</sequence>
<feature type="domain" description="Signal transduction histidine kinase subgroup 3 dimerisation and phosphoacceptor" evidence="11">
    <location>
        <begin position="324"/>
        <end position="388"/>
    </location>
</feature>
<keyword evidence="4" id="KW-0808">Transferase</keyword>
<comment type="caution">
    <text evidence="12">The sequence shown here is derived from an EMBL/GenBank/DDBJ whole genome shotgun (WGS) entry which is preliminary data.</text>
</comment>
<evidence type="ECO:0000256" key="7">
    <source>
        <dbReference type="ARBA" id="ARBA00022840"/>
    </source>
</evidence>
<evidence type="ECO:0000256" key="5">
    <source>
        <dbReference type="ARBA" id="ARBA00022741"/>
    </source>
</evidence>
<feature type="transmembrane region" description="Helical" evidence="10">
    <location>
        <begin position="277"/>
        <end position="299"/>
    </location>
</feature>
<dbReference type="Gene3D" id="1.20.5.1930">
    <property type="match status" value="1"/>
</dbReference>
<keyword evidence="8" id="KW-0902">Two-component regulatory system</keyword>
<feature type="compositionally biased region" description="Low complexity" evidence="9">
    <location>
        <begin position="64"/>
        <end position="86"/>
    </location>
</feature>
<dbReference type="GO" id="GO:0000155">
    <property type="term" value="F:phosphorelay sensor kinase activity"/>
    <property type="evidence" value="ECO:0007669"/>
    <property type="project" value="InterPro"/>
</dbReference>
<evidence type="ECO:0000256" key="6">
    <source>
        <dbReference type="ARBA" id="ARBA00022777"/>
    </source>
</evidence>
<dbReference type="AlphaFoldDB" id="A0A7J5UN35"/>
<protein>
    <recommendedName>
        <fullName evidence="2">histidine kinase</fullName>
        <ecNumber evidence="2">2.7.13.3</ecNumber>
    </recommendedName>
</protein>
<feature type="transmembrane region" description="Helical" evidence="10">
    <location>
        <begin position="136"/>
        <end position="153"/>
    </location>
</feature>
<name>A0A7J5UN35_9MICO</name>
<dbReference type="GO" id="GO:0005524">
    <property type="term" value="F:ATP binding"/>
    <property type="evidence" value="ECO:0007669"/>
    <property type="project" value="UniProtKB-KW"/>
</dbReference>
<feature type="compositionally biased region" description="Polar residues" evidence="9">
    <location>
        <begin position="1"/>
        <end position="12"/>
    </location>
</feature>
<dbReference type="PANTHER" id="PTHR24421:SF10">
    <property type="entry name" value="NITRATE_NITRITE SENSOR PROTEIN NARQ"/>
    <property type="match status" value="1"/>
</dbReference>